<dbReference type="SMART" id="SM00419">
    <property type="entry name" value="HTH_CRP"/>
    <property type="match status" value="1"/>
</dbReference>
<organism evidence="6 7">
    <name type="scientific">Kinneretia aquatilis</name>
    <dbReference type="NCBI Taxonomy" id="2070761"/>
    <lineage>
        <taxon>Bacteria</taxon>
        <taxon>Pseudomonadati</taxon>
        <taxon>Pseudomonadota</taxon>
        <taxon>Betaproteobacteria</taxon>
        <taxon>Burkholderiales</taxon>
        <taxon>Sphaerotilaceae</taxon>
        <taxon>Roseateles</taxon>
    </lineage>
</organism>
<evidence type="ECO:0000256" key="4">
    <source>
        <dbReference type="SAM" id="MobiDB-lite"/>
    </source>
</evidence>
<dbReference type="AlphaFoldDB" id="A0A2N8KVW5"/>
<keyword evidence="7" id="KW-1185">Reference proteome</keyword>
<evidence type="ECO:0000313" key="6">
    <source>
        <dbReference type="EMBL" id="PND37581.1"/>
    </source>
</evidence>
<keyword evidence="3" id="KW-0804">Transcription</keyword>
<protein>
    <recommendedName>
        <fullName evidence="5">HTH crp-type domain-containing protein</fullName>
    </recommendedName>
</protein>
<dbReference type="SUPFAM" id="SSF51206">
    <property type="entry name" value="cAMP-binding domain-like"/>
    <property type="match status" value="1"/>
</dbReference>
<reference evidence="6 7" key="1">
    <citation type="submission" date="2018-01" db="EMBL/GenBank/DDBJ databases">
        <title>Draft genome sequence of Paucibacter aquatile CR182 isolated from freshwater of the Nakdong River.</title>
        <authorList>
            <person name="Choi A."/>
            <person name="Chung E.J."/>
        </authorList>
    </citation>
    <scope>NUCLEOTIDE SEQUENCE [LARGE SCALE GENOMIC DNA]</scope>
    <source>
        <strain evidence="6 7">CR182</strain>
    </source>
</reference>
<dbReference type="OrthoDB" id="9151801at2"/>
<evidence type="ECO:0000256" key="2">
    <source>
        <dbReference type="ARBA" id="ARBA00023125"/>
    </source>
</evidence>
<evidence type="ECO:0000259" key="5">
    <source>
        <dbReference type="PROSITE" id="PS51063"/>
    </source>
</evidence>
<dbReference type="PROSITE" id="PS51063">
    <property type="entry name" value="HTH_CRP_2"/>
    <property type="match status" value="1"/>
</dbReference>
<name>A0A2N8KVW5_9BURK</name>
<dbReference type="SUPFAM" id="SSF46785">
    <property type="entry name" value="Winged helix' DNA-binding domain"/>
    <property type="match status" value="1"/>
</dbReference>
<dbReference type="InterPro" id="IPR018490">
    <property type="entry name" value="cNMP-bd_dom_sf"/>
</dbReference>
<proteinExistence type="predicted"/>
<dbReference type="EMBL" id="POSP01000003">
    <property type="protein sequence ID" value="PND37581.1"/>
    <property type="molecule type" value="Genomic_DNA"/>
</dbReference>
<dbReference type="InterPro" id="IPR050397">
    <property type="entry name" value="Env_Response_Regulators"/>
</dbReference>
<evidence type="ECO:0000313" key="7">
    <source>
        <dbReference type="Proteomes" id="UP000235916"/>
    </source>
</evidence>
<feature type="region of interest" description="Disordered" evidence="4">
    <location>
        <begin position="28"/>
        <end position="49"/>
    </location>
</feature>
<evidence type="ECO:0000256" key="1">
    <source>
        <dbReference type="ARBA" id="ARBA00023015"/>
    </source>
</evidence>
<feature type="region of interest" description="Disordered" evidence="4">
    <location>
        <begin position="67"/>
        <end position="101"/>
    </location>
</feature>
<dbReference type="PANTHER" id="PTHR24567">
    <property type="entry name" value="CRP FAMILY TRANSCRIPTIONAL REGULATORY PROTEIN"/>
    <property type="match status" value="1"/>
</dbReference>
<dbReference type="Gene3D" id="2.60.120.10">
    <property type="entry name" value="Jelly Rolls"/>
    <property type="match status" value="1"/>
</dbReference>
<dbReference type="Gene3D" id="1.10.10.10">
    <property type="entry name" value="Winged helix-like DNA-binding domain superfamily/Winged helix DNA-binding domain"/>
    <property type="match status" value="1"/>
</dbReference>
<accession>A0A2N8KVW5</accession>
<dbReference type="GO" id="GO:0003677">
    <property type="term" value="F:DNA binding"/>
    <property type="evidence" value="ECO:0007669"/>
    <property type="project" value="UniProtKB-KW"/>
</dbReference>
<dbReference type="InterPro" id="IPR036388">
    <property type="entry name" value="WH-like_DNA-bd_sf"/>
</dbReference>
<dbReference type="GO" id="GO:0005829">
    <property type="term" value="C:cytosol"/>
    <property type="evidence" value="ECO:0007669"/>
    <property type="project" value="TreeGrafter"/>
</dbReference>
<sequence length="338" mass="37186">MPERRGSRSKQDRMRERCWKALHSCTSSRSSGGHRCSTRAHHTQGRMQARMPPRFCPAVAKKATIMTPSSHASHPSQPRSGPVLLPPTATSTGLMPSARSGSAHPSPALLLALQQAWPELAGHDEILIRLALLGCRHRARTGARLLSDGLRNQAGGLWLLVRGKLSLGRQDNKGVWRQSRALHGGQWVDLVSAWTQAPFPESALALSPVVAYELPALPVLDLCRQHPVLLATLLDSLSRSACDALESRQALATQDFPSRLAEWLLHEFMLKGQGDCLTLIQFKRDLAAQLGVTPETLSRTLRQFHEQGLIVMKHSQLRFPDPARLAALSQRPTSEPMS</sequence>
<keyword evidence="2" id="KW-0238">DNA-binding</keyword>
<dbReference type="InterPro" id="IPR012318">
    <property type="entry name" value="HTH_CRP"/>
</dbReference>
<comment type="caution">
    <text evidence="6">The sequence shown here is derived from an EMBL/GenBank/DDBJ whole genome shotgun (WGS) entry which is preliminary data.</text>
</comment>
<dbReference type="Pfam" id="PF13545">
    <property type="entry name" value="HTH_Crp_2"/>
    <property type="match status" value="1"/>
</dbReference>
<gene>
    <name evidence="6" type="ORF">C1O66_08630</name>
</gene>
<feature type="domain" description="HTH crp-type" evidence="5">
    <location>
        <begin position="254"/>
        <end position="323"/>
    </location>
</feature>
<dbReference type="Proteomes" id="UP000235916">
    <property type="component" value="Unassembled WGS sequence"/>
</dbReference>
<feature type="compositionally biased region" description="Polar residues" evidence="4">
    <location>
        <begin position="67"/>
        <end position="79"/>
    </location>
</feature>
<dbReference type="InterPro" id="IPR036390">
    <property type="entry name" value="WH_DNA-bd_sf"/>
</dbReference>
<dbReference type="PANTHER" id="PTHR24567:SF74">
    <property type="entry name" value="HTH-TYPE TRANSCRIPTIONAL REGULATOR ARCR"/>
    <property type="match status" value="1"/>
</dbReference>
<evidence type="ECO:0000256" key="3">
    <source>
        <dbReference type="ARBA" id="ARBA00023163"/>
    </source>
</evidence>
<dbReference type="InterPro" id="IPR014710">
    <property type="entry name" value="RmlC-like_jellyroll"/>
</dbReference>
<keyword evidence="1" id="KW-0805">Transcription regulation</keyword>
<dbReference type="GO" id="GO:0003700">
    <property type="term" value="F:DNA-binding transcription factor activity"/>
    <property type="evidence" value="ECO:0007669"/>
    <property type="project" value="TreeGrafter"/>
</dbReference>